<dbReference type="AlphaFoldDB" id="A0A067TI17"/>
<keyword evidence="4" id="KW-1185">Reference proteome</keyword>
<dbReference type="Gene3D" id="2.60.120.260">
    <property type="entry name" value="Galactose-binding domain-like"/>
    <property type="match status" value="1"/>
</dbReference>
<reference evidence="4" key="1">
    <citation type="journal article" date="2014" name="Proc. Natl. Acad. Sci. U.S.A.">
        <title>Extensive sampling of basidiomycete genomes demonstrates inadequacy of the white-rot/brown-rot paradigm for wood decay fungi.</title>
        <authorList>
            <person name="Riley R."/>
            <person name="Salamov A.A."/>
            <person name="Brown D.W."/>
            <person name="Nagy L.G."/>
            <person name="Floudas D."/>
            <person name="Held B.W."/>
            <person name="Levasseur A."/>
            <person name="Lombard V."/>
            <person name="Morin E."/>
            <person name="Otillar R."/>
            <person name="Lindquist E.A."/>
            <person name="Sun H."/>
            <person name="LaButti K.M."/>
            <person name="Schmutz J."/>
            <person name="Jabbour D."/>
            <person name="Luo H."/>
            <person name="Baker S.E."/>
            <person name="Pisabarro A.G."/>
            <person name="Walton J.D."/>
            <person name="Blanchette R.A."/>
            <person name="Henrissat B."/>
            <person name="Martin F."/>
            <person name="Cullen D."/>
            <person name="Hibbett D.S."/>
            <person name="Grigoriev I.V."/>
        </authorList>
    </citation>
    <scope>NUCLEOTIDE SEQUENCE [LARGE SCALE GENOMIC DNA]</scope>
    <source>
        <strain evidence="4">CBS 339.88</strain>
    </source>
</reference>
<dbReference type="EMBL" id="KL142373">
    <property type="protein sequence ID" value="KDR79544.1"/>
    <property type="molecule type" value="Genomic_DNA"/>
</dbReference>
<organism evidence="3 4">
    <name type="scientific">Galerina marginata (strain CBS 339.88)</name>
    <dbReference type="NCBI Taxonomy" id="685588"/>
    <lineage>
        <taxon>Eukaryota</taxon>
        <taxon>Fungi</taxon>
        <taxon>Dikarya</taxon>
        <taxon>Basidiomycota</taxon>
        <taxon>Agaricomycotina</taxon>
        <taxon>Agaricomycetes</taxon>
        <taxon>Agaricomycetidae</taxon>
        <taxon>Agaricales</taxon>
        <taxon>Agaricineae</taxon>
        <taxon>Strophariaceae</taxon>
        <taxon>Galerina</taxon>
    </lineage>
</organism>
<gene>
    <name evidence="3" type="ORF">GALMADRAFT_137350</name>
</gene>
<keyword evidence="2" id="KW-0472">Membrane</keyword>
<name>A0A067TI17_GALM3</name>
<proteinExistence type="predicted"/>
<keyword evidence="2" id="KW-0812">Transmembrane</keyword>
<feature type="transmembrane region" description="Helical" evidence="2">
    <location>
        <begin position="270"/>
        <end position="290"/>
    </location>
</feature>
<dbReference type="Proteomes" id="UP000027222">
    <property type="component" value="Unassembled WGS sequence"/>
</dbReference>
<feature type="region of interest" description="Disordered" evidence="1">
    <location>
        <begin position="334"/>
        <end position="421"/>
    </location>
</feature>
<dbReference type="OrthoDB" id="3052647at2759"/>
<evidence type="ECO:0000256" key="2">
    <source>
        <dbReference type="SAM" id="Phobius"/>
    </source>
</evidence>
<evidence type="ECO:0008006" key="5">
    <source>
        <dbReference type="Google" id="ProtNLM"/>
    </source>
</evidence>
<dbReference type="HOGENOM" id="CLU_036313_2_1_1"/>
<keyword evidence="2" id="KW-1133">Transmembrane helix</keyword>
<dbReference type="STRING" id="685588.A0A067TI17"/>
<accession>A0A067TI17</accession>
<evidence type="ECO:0000313" key="3">
    <source>
        <dbReference type="EMBL" id="KDR79544.1"/>
    </source>
</evidence>
<sequence length="421" mass="46029">MVRWLITNNTDPEIKYSDGWFADTSVRPGTLHVALSASSFSYTFNGTSVVVKAIFLSDSPPSWECVLDSNKTWTFTSPKLNGDNRWDLCSYPYDDGTHTVVVNVNASAASPVALDYIAYFPSSPTSPGDVYYLWNDPDIQYGVGWSAEEQGITTQHLGATWNLNFIGRSVTWWGFYNNTSHRLPTTASYTIDGGTPVNFTVGDLGFAESPLSLDQIVFETQDYTLGKHQIEVIYNANDSNLAPLSFSYLTIHNVTDAVPPRTSHKARMDGAITGSCIVAVIALVLLGTFIRRRAEGSKHAAGEISEDPEVVEPFNHIPTVAWRVPFTKGRQINLETDSEEPGMSQAEEIRNNPRSRKPQEGSGGPQAALDVITTAQEPAIPQPIPSGSRAVEQEDSGIQFAASNTNRTDDVVEAPPTYTPV</sequence>
<evidence type="ECO:0000313" key="4">
    <source>
        <dbReference type="Proteomes" id="UP000027222"/>
    </source>
</evidence>
<evidence type="ECO:0000256" key="1">
    <source>
        <dbReference type="SAM" id="MobiDB-lite"/>
    </source>
</evidence>
<protein>
    <recommendedName>
        <fullName evidence="5">Transmembrane protein</fullName>
    </recommendedName>
</protein>